<dbReference type="KEGG" id="hat:RC74_14930"/>
<dbReference type="InterPro" id="IPR023187">
    <property type="entry name" value="Tscrpt_reg_MarR-type_CS"/>
</dbReference>
<organism evidence="5 6">
    <name type="scientific">Falsihalocynthiibacter arcticus</name>
    <dbReference type="NCBI Taxonomy" id="1579316"/>
    <lineage>
        <taxon>Bacteria</taxon>
        <taxon>Pseudomonadati</taxon>
        <taxon>Pseudomonadota</taxon>
        <taxon>Alphaproteobacteria</taxon>
        <taxon>Rhodobacterales</taxon>
        <taxon>Roseobacteraceae</taxon>
        <taxon>Falsihalocynthiibacter</taxon>
    </lineage>
</organism>
<dbReference type="SMART" id="SM00347">
    <property type="entry name" value="HTH_MARR"/>
    <property type="match status" value="1"/>
</dbReference>
<evidence type="ECO:0000256" key="3">
    <source>
        <dbReference type="ARBA" id="ARBA00023163"/>
    </source>
</evidence>
<keyword evidence="1" id="KW-0805">Transcription regulation</keyword>
<keyword evidence="6" id="KW-1185">Reference proteome</keyword>
<gene>
    <name evidence="5" type="ORF">RC74_14930</name>
</gene>
<dbReference type="InterPro" id="IPR036390">
    <property type="entry name" value="WH_DNA-bd_sf"/>
</dbReference>
<dbReference type="Pfam" id="PF01047">
    <property type="entry name" value="MarR"/>
    <property type="match status" value="1"/>
</dbReference>
<name>A0A126V2N2_9RHOB</name>
<dbReference type="SUPFAM" id="SSF46785">
    <property type="entry name" value="Winged helix' DNA-binding domain"/>
    <property type="match status" value="1"/>
</dbReference>
<dbReference type="GO" id="GO:0003677">
    <property type="term" value="F:DNA binding"/>
    <property type="evidence" value="ECO:0007669"/>
    <property type="project" value="UniProtKB-KW"/>
</dbReference>
<evidence type="ECO:0000313" key="5">
    <source>
        <dbReference type="EMBL" id="AML52397.1"/>
    </source>
</evidence>
<dbReference type="OrthoDB" id="32523at2"/>
<dbReference type="PANTHER" id="PTHR42756">
    <property type="entry name" value="TRANSCRIPTIONAL REGULATOR, MARR"/>
    <property type="match status" value="1"/>
</dbReference>
<reference evidence="5 6" key="1">
    <citation type="submission" date="2016-02" db="EMBL/GenBank/DDBJ databases">
        <title>Complete genome sequence of Halocynthiibacter arcticus PAMC 20958t from arctic marine sediment.</title>
        <authorList>
            <person name="Lee Y.M."/>
            <person name="Baek K."/>
            <person name="Lee H.K."/>
            <person name="Shin S.C."/>
        </authorList>
    </citation>
    <scope>NUCLEOTIDE SEQUENCE [LARGE SCALE GENOMIC DNA]</scope>
    <source>
        <strain evidence="5">PAMC 20958</strain>
    </source>
</reference>
<protein>
    <submittedName>
        <fullName evidence="5">Transcriptional regulator</fullName>
    </submittedName>
</protein>
<dbReference type="EMBL" id="CP014327">
    <property type="protein sequence ID" value="AML52397.1"/>
    <property type="molecule type" value="Genomic_DNA"/>
</dbReference>
<evidence type="ECO:0000313" key="6">
    <source>
        <dbReference type="Proteomes" id="UP000070371"/>
    </source>
</evidence>
<dbReference type="Proteomes" id="UP000070371">
    <property type="component" value="Chromosome"/>
</dbReference>
<feature type="domain" description="HTH marR-type" evidence="4">
    <location>
        <begin position="22"/>
        <end position="157"/>
    </location>
</feature>
<dbReference type="Gene3D" id="1.10.10.10">
    <property type="entry name" value="Winged helix-like DNA-binding domain superfamily/Winged helix DNA-binding domain"/>
    <property type="match status" value="1"/>
</dbReference>
<dbReference type="AlphaFoldDB" id="A0A126V2N2"/>
<proteinExistence type="predicted"/>
<dbReference type="RefSeq" id="WP_039002059.1">
    <property type="nucleotide sequence ID" value="NZ_CP014327.1"/>
</dbReference>
<evidence type="ECO:0000259" key="4">
    <source>
        <dbReference type="PROSITE" id="PS50995"/>
    </source>
</evidence>
<evidence type="ECO:0000256" key="2">
    <source>
        <dbReference type="ARBA" id="ARBA00023125"/>
    </source>
</evidence>
<keyword evidence="2" id="KW-0238">DNA-binding</keyword>
<keyword evidence="3" id="KW-0804">Transcription</keyword>
<sequence>MDHVDKIVAQWTQERPELDVGPMEVIGRIVRLANVLNQEMERVFERHDLTAASFDVLATLRRSGAPFSLSPGALIGSSMVTSGTMTNRIDRLVTAGLVERRGNPKDKRGFLICLTAAGHALIDRVVEDHVARQAELVGALSEEEREVLVKITRSLTDAIAALP</sequence>
<dbReference type="PROSITE" id="PS50995">
    <property type="entry name" value="HTH_MARR_2"/>
    <property type="match status" value="1"/>
</dbReference>
<dbReference type="PRINTS" id="PR00598">
    <property type="entry name" value="HTHMARR"/>
</dbReference>
<dbReference type="PANTHER" id="PTHR42756:SF1">
    <property type="entry name" value="TRANSCRIPTIONAL REPRESSOR OF EMRAB OPERON"/>
    <property type="match status" value="1"/>
</dbReference>
<accession>A0A126V2N2</accession>
<dbReference type="InterPro" id="IPR036388">
    <property type="entry name" value="WH-like_DNA-bd_sf"/>
</dbReference>
<dbReference type="GO" id="GO:0003700">
    <property type="term" value="F:DNA-binding transcription factor activity"/>
    <property type="evidence" value="ECO:0007669"/>
    <property type="project" value="InterPro"/>
</dbReference>
<dbReference type="InterPro" id="IPR000835">
    <property type="entry name" value="HTH_MarR-typ"/>
</dbReference>
<dbReference type="PROSITE" id="PS01117">
    <property type="entry name" value="HTH_MARR_1"/>
    <property type="match status" value="1"/>
</dbReference>
<evidence type="ECO:0000256" key="1">
    <source>
        <dbReference type="ARBA" id="ARBA00023015"/>
    </source>
</evidence>